<organism evidence="1 2">
    <name type="scientific">Micromonospora phaseoli</name>
    <dbReference type="NCBI Taxonomy" id="1144548"/>
    <lineage>
        <taxon>Bacteria</taxon>
        <taxon>Bacillati</taxon>
        <taxon>Actinomycetota</taxon>
        <taxon>Actinomycetes</taxon>
        <taxon>Micromonosporales</taxon>
        <taxon>Micromonosporaceae</taxon>
        <taxon>Micromonospora</taxon>
    </lineage>
</organism>
<protein>
    <submittedName>
        <fullName evidence="1">Uncharacterized protein</fullName>
    </submittedName>
</protein>
<proteinExistence type="predicted"/>
<keyword evidence="2" id="KW-1185">Reference proteome</keyword>
<reference evidence="2" key="1">
    <citation type="submission" date="2016-10" db="EMBL/GenBank/DDBJ databases">
        <authorList>
            <person name="Varghese N."/>
            <person name="Submissions S."/>
        </authorList>
    </citation>
    <scope>NUCLEOTIDE SEQUENCE [LARGE SCALE GENOMIC DNA]</scope>
    <source>
        <strain evidence="2">CGMCC 4.7038</strain>
    </source>
</reference>
<dbReference type="Proteomes" id="UP000198707">
    <property type="component" value="Unassembled WGS sequence"/>
</dbReference>
<dbReference type="EMBL" id="FNYV01000008">
    <property type="protein sequence ID" value="SEJ84294.1"/>
    <property type="molecule type" value="Genomic_DNA"/>
</dbReference>
<dbReference type="STRING" id="1144548.SAMN05443287_108238"/>
<dbReference type="RefSeq" id="WP_092381762.1">
    <property type="nucleotide sequence ID" value="NZ_BOPI01000004.1"/>
</dbReference>
<dbReference type="AlphaFoldDB" id="A0A1H7C4S2"/>
<evidence type="ECO:0000313" key="1">
    <source>
        <dbReference type="EMBL" id="SEJ84294.1"/>
    </source>
</evidence>
<dbReference type="OrthoDB" id="3404002at2"/>
<name>A0A1H7C4S2_9ACTN</name>
<evidence type="ECO:0000313" key="2">
    <source>
        <dbReference type="Proteomes" id="UP000198707"/>
    </source>
</evidence>
<gene>
    <name evidence="1" type="ORF">SAMN05443287_108238</name>
</gene>
<accession>A0A1H7C4S2</accession>
<sequence length="258" mass="28418">MGKPPDLVAAEYALGSVDVERVPWYAADWLANGHDGPALRELAGLDGTDPRLIGELLPDALTEVGVAIPSPADAADAWFASLAQRLIDGEVDERTVSEHASAFVSWHLDLDEIWRSPFTDLHVIVDEWDQGWGRGNQELAAVVRQLCRDQLSRVPASSGLDLMNLAHSSARQQVDGLRRLLNGWDFIGVHHPHTNVDEYDCLIGPLLARMATGTNADDLSTYLSAEIRGHFGITVSDTSIRAFAQRLLTWWGTNQKHR</sequence>